<keyword evidence="11" id="KW-1185">Reference proteome</keyword>
<keyword evidence="4" id="KW-0378">Hydrolase</keyword>
<dbReference type="Pfam" id="PF00149">
    <property type="entry name" value="Metallophos"/>
    <property type="match status" value="1"/>
</dbReference>
<comment type="catalytic activity">
    <reaction evidence="8">
        <text>P(1),P(4)-bis(5'-adenosyl) tetraphosphate + H2O = 2 ADP + 2 H(+)</text>
        <dbReference type="Rhea" id="RHEA:24252"/>
        <dbReference type="ChEBI" id="CHEBI:15377"/>
        <dbReference type="ChEBI" id="CHEBI:15378"/>
        <dbReference type="ChEBI" id="CHEBI:58141"/>
        <dbReference type="ChEBI" id="CHEBI:456216"/>
        <dbReference type="EC" id="3.6.1.41"/>
    </reaction>
</comment>
<accession>A0ABQ2CTW9</accession>
<comment type="caution">
    <text evidence="10">The sequence shown here is derived from an EMBL/GenBank/DDBJ whole genome shotgun (WGS) entry which is preliminary data.</text>
</comment>
<gene>
    <name evidence="10" type="primary">apaH</name>
    <name evidence="10" type="ORF">GCM10009083_23130</name>
</gene>
<evidence type="ECO:0000256" key="1">
    <source>
        <dbReference type="ARBA" id="ARBA00003413"/>
    </source>
</evidence>
<feature type="domain" description="Calcineurin-like phosphoesterase" evidence="9">
    <location>
        <begin position="1"/>
        <end position="124"/>
    </location>
</feature>
<comment type="similarity">
    <text evidence="2">Belongs to the Ap4A hydrolase family.</text>
</comment>
<evidence type="ECO:0000256" key="2">
    <source>
        <dbReference type="ARBA" id="ARBA00005419"/>
    </source>
</evidence>
<evidence type="ECO:0000256" key="3">
    <source>
        <dbReference type="ARBA" id="ARBA00012506"/>
    </source>
</evidence>
<protein>
    <recommendedName>
        <fullName evidence="3">bis(5'-nucleosyl)-tetraphosphatase (symmetrical)</fullName>
        <ecNumber evidence="3">3.6.1.41</ecNumber>
    </recommendedName>
    <alternativeName>
        <fullName evidence="6">Ap4A hydrolase</fullName>
    </alternativeName>
    <alternativeName>
        <fullName evidence="5">Diadenosine 5',5'''-P1,P4-tetraphosphate pyrophosphohydrolase</fullName>
    </alternativeName>
    <alternativeName>
        <fullName evidence="7">Diadenosine tetraphosphatase</fullName>
    </alternativeName>
</protein>
<dbReference type="InterPro" id="IPR029052">
    <property type="entry name" value="Metallo-depent_PP-like"/>
</dbReference>
<dbReference type="Proteomes" id="UP000633263">
    <property type="component" value="Unassembled WGS sequence"/>
</dbReference>
<comment type="function">
    <text evidence="1">Hydrolyzes diadenosine 5',5'''-P1,P4-tetraphosphate to yield ADP.</text>
</comment>
<dbReference type="InterPro" id="IPR004617">
    <property type="entry name" value="ApaH"/>
</dbReference>
<dbReference type="NCBIfam" id="NF001204">
    <property type="entry name" value="PRK00166.1"/>
    <property type="match status" value="1"/>
</dbReference>
<organism evidence="10 11">
    <name type="scientific">Halopseudomonas pertucinogena</name>
    <dbReference type="NCBI Taxonomy" id="86175"/>
    <lineage>
        <taxon>Bacteria</taxon>
        <taxon>Pseudomonadati</taxon>
        <taxon>Pseudomonadota</taxon>
        <taxon>Gammaproteobacteria</taxon>
        <taxon>Pseudomonadales</taxon>
        <taxon>Pseudomonadaceae</taxon>
        <taxon>Halopseudomonas</taxon>
    </lineage>
</organism>
<dbReference type="SUPFAM" id="SSF56300">
    <property type="entry name" value="Metallo-dependent phosphatases"/>
    <property type="match status" value="1"/>
</dbReference>
<dbReference type="EMBL" id="BMNN01000005">
    <property type="protein sequence ID" value="GGJ05621.1"/>
    <property type="molecule type" value="Genomic_DNA"/>
</dbReference>
<evidence type="ECO:0000256" key="4">
    <source>
        <dbReference type="ARBA" id="ARBA00022801"/>
    </source>
</evidence>
<evidence type="ECO:0000256" key="8">
    <source>
        <dbReference type="ARBA" id="ARBA00049417"/>
    </source>
</evidence>
<sequence>MTVYAVGDIQGCLKPLKCVLDKVGFNPSQDTLWSVGDLVNRGPASLDTLRFIDGLGNACISVLGNHDLHLLACAHDRSRLRKSDTLLPILKAPDSEQLLANLRQRPLAHLDRSRNIIMTHAGIPPVWSPEETRQYAAEVEAVLRCDQQLPGFLAEMYGNEPARWNPQLEGTPRLRLITNYLTRMRFCKADGTLELKSKDAPDEPPKGYAPWYRHPRREPDVQILFGHWAALEGKVGIPGIHGLDTGCVWGNRLTLMNLDTGERLHCKCRP</sequence>
<dbReference type="NCBIfam" id="TIGR00668">
    <property type="entry name" value="apaH"/>
    <property type="match status" value="1"/>
</dbReference>
<proteinExistence type="inferred from homology"/>
<dbReference type="CDD" id="cd07422">
    <property type="entry name" value="MPP_ApaH"/>
    <property type="match status" value="1"/>
</dbReference>
<evidence type="ECO:0000313" key="11">
    <source>
        <dbReference type="Proteomes" id="UP000633263"/>
    </source>
</evidence>
<dbReference type="PANTHER" id="PTHR40942">
    <property type="match status" value="1"/>
</dbReference>
<name>A0ABQ2CTW9_9GAMM</name>
<evidence type="ECO:0000256" key="5">
    <source>
        <dbReference type="ARBA" id="ARBA00031248"/>
    </source>
</evidence>
<dbReference type="EC" id="3.6.1.41" evidence="3"/>
<evidence type="ECO:0000256" key="6">
    <source>
        <dbReference type="ARBA" id="ARBA00032248"/>
    </source>
</evidence>
<dbReference type="Gene3D" id="3.60.21.10">
    <property type="match status" value="1"/>
</dbReference>
<dbReference type="PIRSF" id="PIRSF000903">
    <property type="entry name" value="B5n-ttraPtase_sm"/>
    <property type="match status" value="1"/>
</dbReference>
<evidence type="ECO:0000256" key="7">
    <source>
        <dbReference type="ARBA" id="ARBA00033210"/>
    </source>
</evidence>
<dbReference type="PANTHER" id="PTHR40942:SF4">
    <property type="entry name" value="CYTOCHROME C5"/>
    <property type="match status" value="1"/>
</dbReference>
<evidence type="ECO:0000259" key="9">
    <source>
        <dbReference type="Pfam" id="PF00149"/>
    </source>
</evidence>
<dbReference type="InterPro" id="IPR004843">
    <property type="entry name" value="Calcineurin-like_PHP"/>
</dbReference>
<reference evidence="11" key="1">
    <citation type="journal article" date="2019" name="Int. J. Syst. Evol. Microbiol.">
        <title>The Global Catalogue of Microorganisms (GCM) 10K type strain sequencing project: providing services to taxonomists for standard genome sequencing and annotation.</title>
        <authorList>
            <consortium name="The Broad Institute Genomics Platform"/>
            <consortium name="The Broad Institute Genome Sequencing Center for Infectious Disease"/>
            <person name="Wu L."/>
            <person name="Ma J."/>
        </authorList>
    </citation>
    <scope>NUCLEOTIDE SEQUENCE [LARGE SCALE GENOMIC DNA]</scope>
    <source>
        <strain evidence="11">JCM 11590</strain>
    </source>
</reference>
<evidence type="ECO:0000313" key="10">
    <source>
        <dbReference type="EMBL" id="GGJ05621.1"/>
    </source>
</evidence>
<dbReference type="RefSeq" id="WP_188636809.1">
    <property type="nucleotide sequence ID" value="NZ_BMNN01000005.1"/>
</dbReference>